<reference evidence="1 2" key="1">
    <citation type="submission" date="2020-08" db="EMBL/GenBank/DDBJ databases">
        <title>Genomic Encyclopedia of Type Strains, Phase IV (KMG-V): Genome sequencing to study the core and pangenomes of soil and plant-associated prokaryotes.</title>
        <authorList>
            <person name="Whitman W."/>
        </authorList>
    </citation>
    <scope>NUCLEOTIDE SEQUENCE [LARGE SCALE GENOMIC DNA]</scope>
    <source>
        <strain evidence="1 2">SEMIA 4011</strain>
    </source>
</reference>
<evidence type="ECO:0008006" key="3">
    <source>
        <dbReference type="Google" id="ProtNLM"/>
    </source>
</evidence>
<comment type="caution">
    <text evidence="1">The sequence shown here is derived from an EMBL/GenBank/DDBJ whole genome shotgun (WGS) entry which is preliminary data.</text>
</comment>
<proteinExistence type="predicted"/>
<sequence length="413" mass="46344">MHLPRYELWQEMLAVPQLVRLTLPQQNGTERYPTLLIKAHSLLLKYIVQGAPLRLFFFRTSGGHCAYALHIADDPTNGVIIWSLLTDTDELLALRDLASHRGCSVYLFNEACANSAWTTASISIDSTILEIADGLLFSGRNPVEYMEEISEILDRIHVGTAHEAAEAEVVATDQWKQLRTDFILNGVRSAKLNLLADNEGSHQEQLAHALLGDLSPQGAYVNTQLHEPSGRKEYTDVLLTHEFGTILLESKSLSIFEHRLQLPDRNKLRKNIEKSSVKGLNQLRVAARKLRENVPIFDQQGEVIELERTQPPHAIILVPELELMADDVVWFPRIQEFMRATGGFLHILDTIQLFRMMQGARMISEASNETTPMMAFDFYLLQRAEAVVARGTINIDMVLSIRSGEAPGKAASA</sequence>
<gene>
    <name evidence="1" type="ORF">GGE66_000896</name>
</gene>
<protein>
    <recommendedName>
        <fullName evidence="3">NERD domain-containing protein</fullName>
    </recommendedName>
</protein>
<accession>A0A7W9ZNK0</accession>
<dbReference type="AlphaFoldDB" id="A0A7W9ZNK0"/>
<dbReference type="RefSeq" id="WP_184692843.1">
    <property type="nucleotide sequence ID" value="NZ_JACIIJ010000002.1"/>
</dbReference>
<organism evidence="1 2">
    <name type="scientific">Rhizobium leguminosarum</name>
    <dbReference type="NCBI Taxonomy" id="384"/>
    <lineage>
        <taxon>Bacteria</taxon>
        <taxon>Pseudomonadati</taxon>
        <taxon>Pseudomonadota</taxon>
        <taxon>Alphaproteobacteria</taxon>
        <taxon>Hyphomicrobiales</taxon>
        <taxon>Rhizobiaceae</taxon>
        <taxon>Rhizobium/Agrobacterium group</taxon>
        <taxon>Rhizobium</taxon>
    </lineage>
</organism>
<dbReference type="Proteomes" id="UP000517187">
    <property type="component" value="Unassembled WGS sequence"/>
</dbReference>
<dbReference type="EMBL" id="JACIIJ010000002">
    <property type="protein sequence ID" value="MBB6219947.1"/>
    <property type="molecule type" value="Genomic_DNA"/>
</dbReference>
<evidence type="ECO:0000313" key="1">
    <source>
        <dbReference type="EMBL" id="MBB6219947.1"/>
    </source>
</evidence>
<evidence type="ECO:0000313" key="2">
    <source>
        <dbReference type="Proteomes" id="UP000517187"/>
    </source>
</evidence>
<name>A0A7W9ZNK0_RHILE</name>